<evidence type="ECO:0000256" key="2">
    <source>
        <dbReference type="ARBA" id="ARBA00023002"/>
    </source>
</evidence>
<keyword evidence="3" id="KW-0520">NAD</keyword>
<dbReference type="eggNOG" id="COG1052">
    <property type="taxonomic scope" value="Bacteria"/>
</dbReference>
<dbReference type="Gene3D" id="3.40.50.720">
    <property type="entry name" value="NAD(P)-binding Rossmann-like Domain"/>
    <property type="match status" value="2"/>
</dbReference>
<dbReference type="Pfam" id="PF00389">
    <property type="entry name" value="2-Hacid_dh"/>
    <property type="match status" value="1"/>
</dbReference>
<proteinExistence type="inferred from homology"/>
<dbReference type="EMBL" id="CP000702">
    <property type="protein sequence ID" value="ABQ47396.1"/>
    <property type="molecule type" value="Genomic_DNA"/>
</dbReference>
<dbReference type="SUPFAM" id="SSF52283">
    <property type="entry name" value="Formate/glycerate dehydrogenase catalytic domain-like"/>
    <property type="match status" value="1"/>
</dbReference>
<dbReference type="GO" id="GO:0016616">
    <property type="term" value="F:oxidoreductase activity, acting on the CH-OH group of donors, NAD or NADP as acceptor"/>
    <property type="evidence" value="ECO:0007669"/>
    <property type="project" value="InterPro"/>
</dbReference>
<protein>
    <submittedName>
        <fullName evidence="7">D-isomer specific 2-hydroxyacid dehydrogenase, NAD-binding</fullName>
    </submittedName>
</protein>
<dbReference type="CDD" id="cd05303">
    <property type="entry name" value="PGDH_2"/>
    <property type="match status" value="1"/>
</dbReference>
<dbReference type="InterPro" id="IPR029753">
    <property type="entry name" value="D-isomer_DH_CS"/>
</dbReference>
<dbReference type="AlphaFoldDB" id="A5IMH3"/>
<dbReference type="PANTHER" id="PTHR42789:SF1">
    <property type="entry name" value="D-ISOMER SPECIFIC 2-HYDROXYACID DEHYDROGENASE FAMILY PROTEIN (AFU_ORTHOLOGUE AFUA_6G10090)"/>
    <property type="match status" value="1"/>
</dbReference>
<keyword evidence="2 4" id="KW-0560">Oxidoreductase</keyword>
<dbReference type="GO" id="GO:0051287">
    <property type="term" value="F:NAD binding"/>
    <property type="evidence" value="ECO:0007669"/>
    <property type="project" value="InterPro"/>
</dbReference>
<dbReference type="KEGG" id="tpt:Tpet_1382"/>
<dbReference type="STRING" id="390874.Tpet_1382"/>
<organism evidence="7 8">
    <name type="scientific">Thermotoga petrophila (strain ATCC BAA-488 / DSM 13995 / JCM 10881 / RKU-1)</name>
    <dbReference type="NCBI Taxonomy" id="390874"/>
    <lineage>
        <taxon>Bacteria</taxon>
        <taxon>Thermotogati</taxon>
        <taxon>Thermotogota</taxon>
        <taxon>Thermotogae</taxon>
        <taxon>Thermotogales</taxon>
        <taxon>Thermotogaceae</taxon>
        <taxon>Thermotoga</taxon>
    </lineage>
</organism>
<dbReference type="Pfam" id="PF02826">
    <property type="entry name" value="2-Hacid_dh_C"/>
    <property type="match status" value="1"/>
</dbReference>
<dbReference type="InterPro" id="IPR006139">
    <property type="entry name" value="D-isomer_2_OHA_DH_cat_dom"/>
</dbReference>
<evidence type="ECO:0000313" key="8">
    <source>
        <dbReference type="Proteomes" id="UP000006558"/>
    </source>
</evidence>
<dbReference type="SUPFAM" id="SSF51735">
    <property type="entry name" value="NAD(P)-binding Rossmann-fold domains"/>
    <property type="match status" value="1"/>
</dbReference>
<name>A5IMH3_THEP1</name>
<dbReference type="InterPro" id="IPR006140">
    <property type="entry name" value="D-isomer_DH_NAD-bd"/>
</dbReference>
<gene>
    <name evidence="7" type="ordered locus">Tpet_1382</name>
</gene>
<dbReference type="PROSITE" id="PS00670">
    <property type="entry name" value="D_2_HYDROXYACID_DH_2"/>
    <property type="match status" value="1"/>
</dbReference>
<dbReference type="FunFam" id="3.40.50.720:FF:000021">
    <property type="entry name" value="D-3-phosphoglycerate dehydrogenase"/>
    <property type="match status" value="1"/>
</dbReference>
<accession>A5IMH3</accession>
<evidence type="ECO:0000256" key="3">
    <source>
        <dbReference type="ARBA" id="ARBA00023027"/>
    </source>
</evidence>
<dbReference type="PANTHER" id="PTHR42789">
    <property type="entry name" value="D-ISOMER SPECIFIC 2-HYDROXYACID DEHYDROGENASE FAMILY PROTEIN (AFU_ORTHOLOGUE AFUA_6G10090)"/>
    <property type="match status" value="1"/>
</dbReference>
<evidence type="ECO:0000259" key="5">
    <source>
        <dbReference type="Pfam" id="PF00389"/>
    </source>
</evidence>
<evidence type="ECO:0000313" key="7">
    <source>
        <dbReference type="EMBL" id="ABQ47396.1"/>
    </source>
</evidence>
<feature type="domain" description="D-isomer specific 2-hydroxyacid dehydrogenase NAD-binding" evidence="6">
    <location>
        <begin position="110"/>
        <end position="284"/>
    </location>
</feature>
<evidence type="ECO:0000259" key="6">
    <source>
        <dbReference type="Pfam" id="PF02826"/>
    </source>
</evidence>
<reference evidence="8" key="1">
    <citation type="submission" date="2007-05" db="EMBL/GenBank/DDBJ databases">
        <title>Complete sequence of Thermotoga petrophila RKU-1.</title>
        <authorList>
            <consortium name="US DOE Joint Genome Institute"/>
            <person name="Copeland A."/>
            <person name="Lucas S."/>
            <person name="Lapidus A."/>
            <person name="Barry K."/>
            <person name="Glavina del Rio T."/>
            <person name="Dalin E."/>
            <person name="Tice H."/>
            <person name="Pitluck S."/>
            <person name="Sims D."/>
            <person name="Brettin T."/>
            <person name="Bruce D."/>
            <person name="Detter J.C."/>
            <person name="Han C."/>
            <person name="Tapia R."/>
            <person name="Schmutz J."/>
            <person name="Larimer F."/>
            <person name="Land M."/>
            <person name="Hauser L."/>
            <person name="Kyrpides N."/>
            <person name="Mikhailova N."/>
            <person name="Nelson K."/>
            <person name="Gogarten J.P."/>
            <person name="Noll K."/>
            <person name="Richardson P."/>
        </authorList>
    </citation>
    <scope>NUCLEOTIDE SEQUENCE [LARGE SCALE GENOMIC DNA]</scope>
    <source>
        <strain evidence="8">ATCC BAA-488 / DSM 13995 / JCM 10881 / RKU-1</strain>
    </source>
</reference>
<feature type="domain" description="D-isomer specific 2-hydroxyacid dehydrogenase catalytic" evidence="5">
    <location>
        <begin position="11"/>
        <end position="302"/>
    </location>
</feature>
<dbReference type="InterPro" id="IPR050857">
    <property type="entry name" value="D-2-hydroxyacid_DH"/>
</dbReference>
<evidence type="ECO:0000256" key="4">
    <source>
        <dbReference type="RuleBase" id="RU003719"/>
    </source>
</evidence>
<reference evidence="7 8" key="2">
    <citation type="journal article" date="2009" name="Proc. Natl. Acad. Sci. U.S.A.">
        <title>On the chimeric nature, thermophilic origin, and phylogenetic placement of the Thermotogales.</title>
        <authorList>
            <person name="Zhaxybayeva O."/>
            <person name="Swithers K.S."/>
            <person name="Lapierre P."/>
            <person name="Fournier G.P."/>
            <person name="Bickhart D.M."/>
            <person name="DeBoy R.T."/>
            <person name="Nelson K.E."/>
            <person name="Nesbo C.L."/>
            <person name="Doolittle W.F."/>
            <person name="Gogarten J.P."/>
            <person name="Noll K.M."/>
        </authorList>
    </citation>
    <scope>NUCLEOTIDE SEQUENCE [LARGE SCALE GENOMIC DNA]</scope>
    <source>
        <strain evidence="8">ATCC BAA-488 / DSM 13995 / JCM 10881 / RKU-1</strain>
    </source>
</reference>
<dbReference type="Proteomes" id="UP000006558">
    <property type="component" value="Chromosome"/>
</dbReference>
<comment type="similarity">
    <text evidence="1 4">Belongs to the D-isomer specific 2-hydroxyacid dehydrogenase family.</text>
</comment>
<dbReference type="InterPro" id="IPR036291">
    <property type="entry name" value="NAD(P)-bd_dom_sf"/>
</dbReference>
<sequence length="308" mass="33640">MKMARYRVHVNDPLDKEATQLLMSKDELEVTSEHLEKDELMKIIPEIDVLVVRSATKVTADIIEAGKNLKIIARAGIGLDNIDVQKAKEKGIKILNTPGASAPSVAELAMGLMLACARHIARATISLKEGKWEKKALNGKELLGKTLGLIGFGNIGQEVAKRALAFGMKIIAYDPAKPATDLPVEYVDLDTLFRESDFISLHVPLTESTRHIINRESIAKMKDGVIIVNTARGGTIDEEALYEALVSGKVYAAGLDVFEVEPPTDEIRRKLLNLDNVVATPHIGASTDEAQNRVGTELVEKIFKELGI</sequence>
<evidence type="ECO:0000256" key="1">
    <source>
        <dbReference type="ARBA" id="ARBA00005854"/>
    </source>
</evidence>
<dbReference type="HOGENOM" id="CLU_019796_1_3_0"/>